<dbReference type="AlphaFoldDB" id="A0A9D9H766"/>
<reference evidence="5" key="2">
    <citation type="journal article" date="2021" name="PeerJ">
        <title>Extensive microbial diversity within the chicken gut microbiome revealed by metagenomics and culture.</title>
        <authorList>
            <person name="Gilroy R."/>
            <person name="Ravi A."/>
            <person name="Getino M."/>
            <person name="Pursley I."/>
            <person name="Horton D.L."/>
            <person name="Alikhan N.F."/>
            <person name="Baker D."/>
            <person name="Gharbi K."/>
            <person name="Hall N."/>
            <person name="Watson M."/>
            <person name="Adriaenssens E.M."/>
            <person name="Foster-Nyarko E."/>
            <person name="Jarju S."/>
            <person name="Secka A."/>
            <person name="Antonio M."/>
            <person name="Oren A."/>
            <person name="Chaudhuri R.R."/>
            <person name="La Ragione R."/>
            <person name="Hildebrand F."/>
            <person name="Pallen M.J."/>
        </authorList>
    </citation>
    <scope>NUCLEOTIDE SEQUENCE</scope>
    <source>
        <strain evidence="5">G3-4614</strain>
    </source>
</reference>
<accession>A0A9D9H766</accession>
<keyword evidence="3" id="KW-0472">Membrane</keyword>
<dbReference type="GO" id="GO:0008758">
    <property type="term" value="F:UDP-2,3-diacylglucosamine hydrolase activity"/>
    <property type="evidence" value="ECO:0007669"/>
    <property type="project" value="TreeGrafter"/>
</dbReference>
<dbReference type="GO" id="GO:0009245">
    <property type="term" value="P:lipid A biosynthetic process"/>
    <property type="evidence" value="ECO:0007669"/>
    <property type="project" value="TreeGrafter"/>
</dbReference>
<keyword evidence="3" id="KW-0812">Transmembrane</keyword>
<feature type="transmembrane region" description="Helical" evidence="3">
    <location>
        <begin position="37"/>
        <end position="58"/>
    </location>
</feature>
<keyword evidence="2" id="KW-0378">Hydrolase</keyword>
<dbReference type="SUPFAM" id="SSF56300">
    <property type="entry name" value="Metallo-dependent phosphatases"/>
    <property type="match status" value="1"/>
</dbReference>
<dbReference type="InterPro" id="IPR029052">
    <property type="entry name" value="Metallo-depent_PP-like"/>
</dbReference>
<dbReference type="Gene3D" id="3.60.21.10">
    <property type="match status" value="1"/>
</dbReference>
<dbReference type="InterPro" id="IPR004843">
    <property type="entry name" value="Calcineurin-like_PHP"/>
</dbReference>
<dbReference type="InterPro" id="IPR051158">
    <property type="entry name" value="Metallophosphoesterase_sf"/>
</dbReference>
<evidence type="ECO:0000256" key="1">
    <source>
        <dbReference type="ARBA" id="ARBA00022723"/>
    </source>
</evidence>
<dbReference type="Proteomes" id="UP000823636">
    <property type="component" value="Unassembled WGS sequence"/>
</dbReference>
<dbReference type="GO" id="GO:0016020">
    <property type="term" value="C:membrane"/>
    <property type="evidence" value="ECO:0007669"/>
    <property type="project" value="GOC"/>
</dbReference>
<keyword evidence="3" id="KW-1133">Transmembrane helix</keyword>
<name>A0A9D9H766_9BACT</name>
<evidence type="ECO:0000313" key="5">
    <source>
        <dbReference type="EMBL" id="MBO8438289.1"/>
    </source>
</evidence>
<protein>
    <submittedName>
        <fullName evidence="5">Metallophosphoesterase</fullName>
    </submittedName>
</protein>
<evidence type="ECO:0000256" key="3">
    <source>
        <dbReference type="SAM" id="Phobius"/>
    </source>
</evidence>
<feature type="domain" description="Calcineurin-like phosphoesterase" evidence="4">
    <location>
        <begin position="153"/>
        <end position="332"/>
    </location>
</feature>
<comment type="caution">
    <text evidence="5">The sequence shown here is derived from an EMBL/GenBank/DDBJ whole genome shotgun (WGS) entry which is preliminary data.</text>
</comment>
<keyword evidence="1" id="KW-0479">Metal-binding</keyword>
<gene>
    <name evidence="5" type="ORF">IAC54_05255</name>
</gene>
<reference evidence="5" key="1">
    <citation type="submission" date="2020-10" db="EMBL/GenBank/DDBJ databases">
        <authorList>
            <person name="Gilroy R."/>
        </authorList>
    </citation>
    <scope>NUCLEOTIDE SEQUENCE</scope>
    <source>
        <strain evidence="5">G3-4614</strain>
    </source>
</reference>
<dbReference type="GO" id="GO:0046872">
    <property type="term" value="F:metal ion binding"/>
    <property type="evidence" value="ECO:0007669"/>
    <property type="project" value="UniProtKB-KW"/>
</dbReference>
<sequence>MRVSLIAVFLLLLLNIAADIYIVKRLPDRCRQGWRRALIWTINTMVYILFTVLMLFVYYKKFDLLMYYLEMIILGFFMLSVPKILFLAISPLDYIPKLFRAKPLKLFTPLSAVIACALPFLLLHSTLYTRKHFRIAEVNICSNKIPQAFDGYKIVQISDMHLKTLYGDTAFINRMVDTINSYNPDIVCFTGDLVSIRSDEMFPYIKNLSRFRAKNGVYSVLGNHDYGDYYKWPSPEAKEQNMQQMKNAQEQMGWNMLNNSSVEIVAASDTIVLIGVENWGKPPFKRYGDLSVSYPALYDDKYKILLTHDPAHWDTVLATSNIDLTLSGHVHAMQFKITLFGHSLSPASYIHDRWSGRYDKDGATLYVNDGIGCTLFPARIGAFPEITVLTLRSEQ</sequence>
<organism evidence="5 6">
    <name type="scientific">Candidatus Caccoplasma merdipullorum</name>
    <dbReference type="NCBI Taxonomy" id="2840718"/>
    <lineage>
        <taxon>Bacteria</taxon>
        <taxon>Pseudomonadati</taxon>
        <taxon>Bacteroidota</taxon>
        <taxon>Bacteroidia</taxon>
        <taxon>Bacteroidales</taxon>
        <taxon>Bacteroidaceae</taxon>
        <taxon>Bacteroidaceae incertae sedis</taxon>
        <taxon>Candidatus Caccoplasma</taxon>
    </lineage>
</organism>
<evidence type="ECO:0000256" key="2">
    <source>
        <dbReference type="ARBA" id="ARBA00022801"/>
    </source>
</evidence>
<dbReference type="CDD" id="cd07385">
    <property type="entry name" value="MPP_YkuE_C"/>
    <property type="match status" value="1"/>
</dbReference>
<dbReference type="EMBL" id="JADIMW010000058">
    <property type="protein sequence ID" value="MBO8438289.1"/>
    <property type="molecule type" value="Genomic_DNA"/>
</dbReference>
<dbReference type="PANTHER" id="PTHR31302:SF31">
    <property type="entry name" value="PHOSPHODIESTERASE YAEI"/>
    <property type="match status" value="1"/>
</dbReference>
<feature type="transmembrane region" description="Helical" evidence="3">
    <location>
        <begin position="106"/>
        <end position="124"/>
    </location>
</feature>
<dbReference type="Pfam" id="PF00149">
    <property type="entry name" value="Metallophos"/>
    <property type="match status" value="1"/>
</dbReference>
<evidence type="ECO:0000259" key="4">
    <source>
        <dbReference type="Pfam" id="PF00149"/>
    </source>
</evidence>
<proteinExistence type="predicted"/>
<dbReference type="PANTHER" id="PTHR31302">
    <property type="entry name" value="TRANSMEMBRANE PROTEIN WITH METALLOPHOSPHOESTERASE DOMAIN-RELATED"/>
    <property type="match status" value="1"/>
</dbReference>
<feature type="transmembrane region" description="Helical" evidence="3">
    <location>
        <begin position="65"/>
        <end position="86"/>
    </location>
</feature>
<evidence type="ECO:0000313" key="6">
    <source>
        <dbReference type="Proteomes" id="UP000823636"/>
    </source>
</evidence>